<dbReference type="eggNOG" id="COG3317">
    <property type="taxonomic scope" value="Bacteria"/>
</dbReference>
<keyword evidence="2" id="KW-1185">Reference proteome</keyword>
<dbReference type="RefSeq" id="WP_043184992.1">
    <property type="nucleotide sequence ID" value="NZ_CP009533.1"/>
</dbReference>
<dbReference type="KEGG" id="prh:LT40_00170"/>
<proteinExistence type="predicted"/>
<dbReference type="EMBL" id="CP009533">
    <property type="protein sequence ID" value="AIS15904.1"/>
    <property type="molecule type" value="Genomic_DNA"/>
</dbReference>
<evidence type="ECO:0000313" key="1">
    <source>
        <dbReference type="EMBL" id="AIS15904.1"/>
    </source>
</evidence>
<organism evidence="1 2">
    <name type="scientific">Pseudomonas rhizosphaerae</name>
    <dbReference type="NCBI Taxonomy" id="216142"/>
    <lineage>
        <taxon>Bacteria</taxon>
        <taxon>Pseudomonadati</taxon>
        <taxon>Pseudomonadota</taxon>
        <taxon>Gammaproteobacteria</taxon>
        <taxon>Pseudomonadales</taxon>
        <taxon>Pseudomonadaceae</taxon>
        <taxon>Pseudomonas</taxon>
    </lineage>
</organism>
<dbReference type="InterPro" id="IPR010653">
    <property type="entry name" value="NlpB/DapX"/>
</dbReference>
<evidence type="ECO:0000313" key="2">
    <source>
        <dbReference type="Proteomes" id="UP000029499"/>
    </source>
</evidence>
<name>A0A089YK29_9PSED</name>
<reference evidence="1 2" key="1">
    <citation type="journal article" date="2015" name="J. Biotechnol.">
        <title>Complete genome sequence of Pseudomonas rhizosphaerae IH5T (=DSM 16299T), a phosphate-solubilizing rhizobacterium for bacterial biofertilizer.</title>
        <authorList>
            <person name="Kwak Y."/>
            <person name="Jung B.K."/>
            <person name="Shin J.H."/>
        </authorList>
    </citation>
    <scope>NUCLEOTIDE SEQUENCE [LARGE SCALE GENOMIC DNA]</scope>
    <source>
        <strain evidence="1">DSM 16299</strain>
    </source>
</reference>
<gene>
    <name evidence="1" type="ORF">LT40_00170</name>
</gene>
<dbReference type="STRING" id="216142.LT40_00170"/>
<dbReference type="OrthoDB" id="9772575at2"/>
<accession>A0A089YK29</accession>
<dbReference type="Gene3D" id="3.30.310.170">
    <property type="entry name" value="Outer membrane protein assembly factor BamC"/>
    <property type="match status" value="1"/>
</dbReference>
<dbReference type="Proteomes" id="UP000029499">
    <property type="component" value="Chromosome"/>
</dbReference>
<dbReference type="Pfam" id="PF06804">
    <property type="entry name" value="Lipoprotein_18"/>
    <property type="match status" value="1"/>
</dbReference>
<protein>
    <submittedName>
        <fullName evidence="1">Lipoprotein</fullName>
    </submittedName>
</protein>
<dbReference type="PROSITE" id="PS51257">
    <property type="entry name" value="PROKAR_LIPOPROTEIN"/>
    <property type="match status" value="1"/>
</dbReference>
<sequence length="372" mass="40814">MKRLAGLSALALVISSTSGCGWLWGENGYFRDRGNDYLEATQTAPMQLPPGVQTDKRLDPLLPIPRNVADDTAKASEFEVPRPLPLQVAAQASDFSLQRSGDNRWIMAQRAPAEVWPIAHQFFEDNGFRIAEDRPQTGEFTTTWQRLDELSASMAQRLSGATTSGESETRVRVRIEPGVQRNSSEIYVVSVERPAGSASEPDFPARSVNTGLDSILVDQMLASMTRDSERGGSVSLVAARDFDAPSRVAMSEDGSGNPVLNVGTDLDRAWSSVGRALEQGQWRIEDINRSLGLYYINVAESAQREDDKPGFFSRVFGNAPSKEEVEARAERYQVRLSKVGDNVQVTVEKNINTVAPADIARRVLGVIQDNLG</sequence>
<dbReference type="HOGENOM" id="CLU_060317_0_0_6"/>
<dbReference type="InterPro" id="IPR042268">
    <property type="entry name" value="BamC_C"/>
</dbReference>
<dbReference type="AlphaFoldDB" id="A0A089YK29"/>
<keyword evidence="1" id="KW-0449">Lipoprotein</keyword>